<comment type="caution">
    <text evidence="3">The sequence shown here is derived from an EMBL/GenBank/DDBJ whole genome shotgun (WGS) entry which is preliminary data.</text>
</comment>
<evidence type="ECO:0000259" key="2">
    <source>
        <dbReference type="Pfam" id="PF18582"/>
    </source>
</evidence>
<name>A0A5C6DNR4_9BACT</name>
<feature type="signal peptide" evidence="1">
    <location>
        <begin position="1"/>
        <end position="33"/>
    </location>
</feature>
<proteinExistence type="predicted"/>
<dbReference type="EMBL" id="SJPY01000008">
    <property type="protein sequence ID" value="TWU36489.1"/>
    <property type="molecule type" value="Genomic_DNA"/>
</dbReference>
<evidence type="ECO:0000313" key="3">
    <source>
        <dbReference type="EMBL" id="TWU36489.1"/>
    </source>
</evidence>
<dbReference type="InterPro" id="IPR011042">
    <property type="entry name" value="6-blade_b-propeller_TolB-like"/>
</dbReference>
<dbReference type="RefSeq" id="WP_146601927.1">
    <property type="nucleotide sequence ID" value="NZ_SJPY01000008.1"/>
</dbReference>
<accession>A0A5C6DNR4</accession>
<gene>
    <name evidence="3" type="primary">tolB</name>
    <name evidence="3" type="ORF">Q31b_47700</name>
</gene>
<dbReference type="Pfam" id="PF18582">
    <property type="entry name" value="HZS_alpha"/>
    <property type="match status" value="1"/>
</dbReference>
<dbReference type="OrthoDB" id="108903at2"/>
<keyword evidence="4" id="KW-1185">Reference proteome</keyword>
<dbReference type="AlphaFoldDB" id="A0A5C6DNR4"/>
<feature type="chain" id="PRO_5023049186" evidence="1">
    <location>
        <begin position="34"/>
        <end position="839"/>
    </location>
</feature>
<protein>
    <submittedName>
        <fullName evidence="3">Protein TolB</fullName>
    </submittedName>
</protein>
<dbReference type="Proteomes" id="UP000315471">
    <property type="component" value="Unassembled WGS sequence"/>
</dbReference>
<evidence type="ECO:0000313" key="4">
    <source>
        <dbReference type="Proteomes" id="UP000315471"/>
    </source>
</evidence>
<keyword evidence="1" id="KW-0732">Signal</keyword>
<dbReference type="InterPro" id="IPR040698">
    <property type="entry name" value="HZS_alpha_mid"/>
</dbReference>
<sequence precursor="true">MFRSTSRPKFWRQIIVLLVISAAGLLTSPTSFAQPTASERIDELQQQCDALELAINDLIDTFGDRYRSGQGYAARLDSLESELMLVSKRTSAAELEQLQIACSELRHDALLANPLLCEQPLLFVTRHQYKRDHHNSATMFQTGEINEASFQGGGALKTIDFSQDGKVTTLVDLPEGIVRDPDVCFTGKSILVSMRLNPSDDYHLYQLAADGSERQQLTSGEGISDIDPIYLADGQILFSSTREPKYCQCNRHIMCNLFTMDLDGSNLDQIGHSTLHEGHPSLLSDGRVMYDRWEYVDRNFGDAQGLWVVNPDGTNHAIVYGNNTASPGGVLEGCSVPGTDLILATFTSCHDRPWGALALIDPSRALDGKQAVLRTWPESAIDLVDVGNYDTFKKVQPKYEDPYPLSANYFLCSRMTGEGERMGIYLVDLFGNEILVHSEDAGCFDPMPLAPRPKPVALPSRIDLAKQEGTFYVVDVYVGSGMEQIERGTVKWLRVVEVPEKRFWTPESWNGSGTQAPAMAFDDFNNKRILGTVPVESDGSAYFRIPADRFVYFQLLDENGMMLQSMRSGTMVRPGETTGCVGCHDNRHQSIPPGGRAIAMKRQPNELTPWYGATRAFSYNRDVQPVFDKHCISCHDYDQVAGEQLNLAGDLGLVFNTSYLELRSKSMVHAVGAGPATIQLPKSWGSHASRLAAVLQDGHEDADIDKDIQLDREAFDRIVTWIDINAPYYPEYASAYPKNRYGRSPLNMQELTMLSELTGINLKDQKQASQISFTRPEMSPCLVTLRQQDSASYHEALELIRVGAKRLIERPRADMPGFQLDGQDAVRERKYQASQRQMQ</sequence>
<dbReference type="SUPFAM" id="SSF82171">
    <property type="entry name" value="DPP6 N-terminal domain-like"/>
    <property type="match status" value="1"/>
</dbReference>
<evidence type="ECO:0000256" key="1">
    <source>
        <dbReference type="SAM" id="SignalP"/>
    </source>
</evidence>
<reference evidence="3 4" key="1">
    <citation type="submission" date="2019-02" db="EMBL/GenBank/DDBJ databases">
        <title>Deep-cultivation of Planctomycetes and their phenomic and genomic characterization uncovers novel biology.</title>
        <authorList>
            <person name="Wiegand S."/>
            <person name="Jogler M."/>
            <person name="Boedeker C."/>
            <person name="Pinto D."/>
            <person name="Vollmers J."/>
            <person name="Rivas-Marin E."/>
            <person name="Kohn T."/>
            <person name="Peeters S.H."/>
            <person name="Heuer A."/>
            <person name="Rast P."/>
            <person name="Oberbeckmann S."/>
            <person name="Bunk B."/>
            <person name="Jeske O."/>
            <person name="Meyerdierks A."/>
            <person name="Storesund J.E."/>
            <person name="Kallscheuer N."/>
            <person name="Luecker S."/>
            <person name="Lage O.M."/>
            <person name="Pohl T."/>
            <person name="Merkel B.J."/>
            <person name="Hornburger P."/>
            <person name="Mueller R.-W."/>
            <person name="Bruemmer F."/>
            <person name="Labrenz M."/>
            <person name="Spormann A.M."/>
            <person name="Op Den Camp H."/>
            <person name="Overmann J."/>
            <person name="Amann R."/>
            <person name="Jetten M.S.M."/>
            <person name="Mascher T."/>
            <person name="Medema M.H."/>
            <person name="Devos D.P."/>
            <person name="Kaster A.-K."/>
            <person name="Ovreas L."/>
            <person name="Rohde M."/>
            <person name="Galperin M.Y."/>
            <person name="Jogler C."/>
        </authorList>
    </citation>
    <scope>NUCLEOTIDE SEQUENCE [LARGE SCALE GENOMIC DNA]</scope>
    <source>
        <strain evidence="3 4">Q31b</strain>
    </source>
</reference>
<dbReference type="Gene3D" id="2.120.10.30">
    <property type="entry name" value="TolB, C-terminal domain"/>
    <property type="match status" value="1"/>
</dbReference>
<organism evidence="3 4">
    <name type="scientific">Novipirellula aureliae</name>
    <dbReference type="NCBI Taxonomy" id="2527966"/>
    <lineage>
        <taxon>Bacteria</taxon>
        <taxon>Pseudomonadati</taxon>
        <taxon>Planctomycetota</taxon>
        <taxon>Planctomycetia</taxon>
        <taxon>Pirellulales</taxon>
        <taxon>Pirellulaceae</taxon>
        <taxon>Novipirellula</taxon>
    </lineage>
</organism>
<feature type="domain" description="Hydrazine synthase alpha subunit middle" evidence="2">
    <location>
        <begin position="488"/>
        <end position="585"/>
    </location>
</feature>